<evidence type="ECO:0000313" key="7">
    <source>
        <dbReference type="Proteomes" id="UP000030665"/>
    </source>
</evidence>
<evidence type="ECO:0000256" key="3">
    <source>
        <dbReference type="ARBA" id="ARBA00023125"/>
    </source>
</evidence>
<keyword evidence="4" id="KW-0804">Transcription</keyword>
<dbReference type="OrthoDB" id="6022628at2759"/>
<comment type="subcellular location">
    <subcellularLocation>
        <location evidence="1">Nucleus</location>
    </subcellularLocation>
</comment>
<dbReference type="AlphaFoldDB" id="A0A077YWV8"/>
<dbReference type="STRING" id="36087.A0A077YWV8"/>
<evidence type="ECO:0000256" key="1">
    <source>
        <dbReference type="ARBA" id="ARBA00004123"/>
    </source>
</evidence>
<dbReference type="InterPro" id="IPR052207">
    <property type="entry name" value="Max-like/E-box_TFs"/>
</dbReference>
<name>A0A077YWV8_TRITR</name>
<dbReference type="PANTHER" id="PTHR15741:SF37">
    <property type="entry name" value="LD38259P"/>
    <property type="match status" value="1"/>
</dbReference>
<sequence>MKKETIIHSGQFMSSHVHEVKAEEEEEIDIVSDGVIEGAIKIVPDARDDNPVTFYKFGPKTSQSIAIDTSLTKLNKCIQFVYQEGKLYTPKWKHFQGLNIAWKDRVRLNNVIWRAWFLQFVRGVPPKYCFFSIPEEDMLHKPGRMFGNVFFRRTETVASQYLRWRRFYTKRHARQKMPLTCLIQIRLVRRIGNLKRSYDDHDLFVLPYSVGTPSFSAFEDDDLSNWFTDKLFSNLSQPYLFPNPKEMAGNADIIQPGLVQLQPSLEEIMRTFGTSDSFQVWRRVIWRCHAGRKPSFSNDINFTKPNGNGFSSVHQLRLQLAVRSESLTSTIENSWFIPEGEIVQPCKHPAPHK</sequence>
<protein>
    <submittedName>
        <fullName evidence="6">Uncharacterized protein</fullName>
    </submittedName>
</protein>
<dbReference type="GO" id="GO:0000981">
    <property type="term" value="F:DNA-binding transcription factor activity, RNA polymerase II-specific"/>
    <property type="evidence" value="ECO:0007669"/>
    <property type="project" value="TreeGrafter"/>
</dbReference>
<gene>
    <name evidence="6" type="ORF">TTRE_0000053001</name>
</gene>
<keyword evidence="2" id="KW-0805">Transcription regulation</keyword>
<accession>A0A077YWV8</accession>
<evidence type="ECO:0000256" key="4">
    <source>
        <dbReference type="ARBA" id="ARBA00023163"/>
    </source>
</evidence>
<dbReference type="CDD" id="cd21739">
    <property type="entry name" value="NES2-NLS_ChREBP-like"/>
    <property type="match status" value="1"/>
</dbReference>
<keyword evidence="7" id="KW-1185">Reference proteome</keyword>
<dbReference type="PANTHER" id="PTHR15741">
    <property type="entry name" value="BASIC HELIX-LOOP-HELIX ZIP TRANSCRIPTION FACTOR"/>
    <property type="match status" value="1"/>
</dbReference>
<dbReference type="EMBL" id="HG805818">
    <property type="protein sequence ID" value="CDW52271.1"/>
    <property type="molecule type" value="Genomic_DNA"/>
</dbReference>
<dbReference type="Proteomes" id="UP000030665">
    <property type="component" value="Unassembled WGS sequence"/>
</dbReference>
<reference evidence="6" key="2">
    <citation type="submission" date="2014-03" db="EMBL/GenBank/DDBJ databases">
        <title>The whipworm genome and dual-species transcriptomics of an intimate host-pathogen interaction.</title>
        <authorList>
            <person name="Foth B.J."/>
            <person name="Tsai I.J."/>
            <person name="Reid A.J."/>
            <person name="Bancroft A.J."/>
            <person name="Nichol S."/>
            <person name="Tracey A."/>
            <person name="Holroyd N."/>
            <person name="Cotton J.A."/>
            <person name="Stanley E.J."/>
            <person name="Zarowiecki M."/>
            <person name="Liu J.Z."/>
            <person name="Huckvale T."/>
            <person name="Cooper P.J."/>
            <person name="Grencis R.K."/>
            <person name="Berriman M."/>
        </authorList>
    </citation>
    <scope>NUCLEOTIDE SEQUENCE [LARGE SCALE GENOMIC DNA]</scope>
</reference>
<reference evidence="6" key="1">
    <citation type="submission" date="2014-01" db="EMBL/GenBank/DDBJ databases">
        <authorList>
            <person name="Aslett M."/>
        </authorList>
    </citation>
    <scope>NUCLEOTIDE SEQUENCE</scope>
</reference>
<proteinExistence type="predicted"/>
<organism evidence="6 7">
    <name type="scientific">Trichuris trichiura</name>
    <name type="common">Whipworm</name>
    <name type="synonym">Trichocephalus trichiurus</name>
    <dbReference type="NCBI Taxonomy" id="36087"/>
    <lineage>
        <taxon>Eukaryota</taxon>
        <taxon>Metazoa</taxon>
        <taxon>Ecdysozoa</taxon>
        <taxon>Nematoda</taxon>
        <taxon>Enoplea</taxon>
        <taxon>Dorylaimia</taxon>
        <taxon>Trichinellida</taxon>
        <taxon>Trichuridae</taxon>
        <taxon>Trichuris</taxon>
    </lineage>
</organism>
<evidence type="ECO:0000313" key="6">
    <source>
        <dbReference type="EMBL" id="CDW52271.1"/>
    </source>
</evidence>
<keyword evidence="5" id="KW-0539">Nucleus</keyword>
<evidence type="ECO:0000256" key="2">
    <source>
        <dbReference type="ARBA" id="ARBA00023015"/>
    </source>
</evidence>
<evidence type="ECO:0000256" key="5">
    <source>
        <dbReference type="ARBA" id="ARBA00023242"/>
    </source>
</evidence>
<dbReference type="GO" id="GO:0000978">
    <property type="term" value="F:RNA polymerase II cis-regulatory region sequence-specific DNA binding"/>
    <property type="evidence" value="ECO:0007669"/>
    <property type="project" value="TreeGrafter"/>
</dbReference>
<dbReference type="GO" id="GO:0005634">
    <property type="term" value="C:nucleus"/>
    <property type="evidence" value="ECO:0007669"/>
    <property type="project" value="UniProtKB-SubCell"/>
</dbReference>
<keyword evidence="3" id="KW-0238">DNA-binding</keyword>